<sequence length="76" mass="8310">MLQPKQKGAAVDQFMEEWSWCLAWGALGHRPCHCSTAVIHSPHPPPHHSAHINPPSPSPLLCGRPHLKGVPYSPPP</sequence>
<dbReference type="AlphaFoldDB" id="A0AAV2L7F7"/>
<evidence type="ECO:0000256" key="1">
    <source>
        <dbReference type="SAM" id="MobiDB-lite"/>
    </source>
</evidence>
<proteinExistence type="predicted"/>
<reference evidence="2 3" key="1">
    <citation type="submission" date="2024-04" db="EMBL/GenBank/DDBJ databases">
        <authorList>
            <person name="Waldvogel A.-M."/>
            <person name="Schoenle A."/>
        </authorList>
    </citation>
    <scope>NUCLEOTIDE SEQUENCE [LARGE SCALE GENOMIC DNA]</scope>
</reference>
<name>A0AAV2L7F7_KNICA</name>
<gene>
    <name evidence="2" type="ORF">KC01_LOCUS26701</name>
</gene>
<dbReference type="Proteomes" id="UP001497482">
    <property type="component" value="Chromosome 22"/>
</dbReference>
<organism evidence="2 3">
    <name type="scientific">Knipowitschia caucasica</name>
    <name type="common">Caucasian dwarf goby</name>
    <name type="synonym">Pomatoschistus caucasicus</name>
    <dbReference type="NCBI Taxonomy" id="637954"/>
    <lineage>
        <taxon>Eukaryota</taxon>
        <taxon>Metazoa</taxon>
        <taxon>Chordata</taxon>
        <taxon>Craniata</taxon>
        <taxon>Vertebrata</taxon>
        <taxon>Euteleostomi</taxon>
        <taxon>Actinopterygii</taxon>
        <taxon>Neopterygii</taxon>
        <taxon>Teleostei</taxon>
        <taxon>Neoteleostei</taxon>
        <taxon>Acanthomorphata</taxon>
        <taxon>Gobiaria</taxon>
        <taxon>Gobiiformes</taxon>
        <taxon>Gobioidei</taxon>
        <taxon>Gobiidae</taxon>
        <taxon>Gobiinae</taxon>
        <taxon>Knipowitschia</taxon>
    </lineage>
</organism>
<feature type="region of interest" description="Disordered" evidence="1">
    <location>
        <begin position="43"/>
        <end position="76"/>
    </location>
</feature>
<protein>
    <submittedName>
        <fullName evidence="2">Uncharacterized protein</fullName>
    </submittedName>
</protein>
<accession>A0AAV2L7F7</accession>
<evidence type="ECO:0000313" key="2">
    <source>
        <dbReference type="EMBL" id="CAL1598295.1"/>
    </source>
</evidence>
<keyword evidence="3" id="KW-1185">Reference proteome</keyword>
<evidence type="ECO:0000313" key="3">
    <source>
        <dbReference type="Proteomes" id="UP001497482"/>
    </source>
</evidence>
<dbReference type="EMBL" id="OZ035844">
    <property type="protein sequence ID" value="CAL1598295.1"/>
    <property type="molecule type" value="Genomic_DNA"/>
</dbReference>